<dbReference type="Gene3D" id="3.40.50.2000">
    <property type="entry name" value="Glycogen Phosphorylase B"/>
    <property type="match status" value="2"/>
</dbReference>
<dbReference type="Proteomes" id="UP001174997">
    <property type="component" value="Unassembled WGS sequence"/>
</dbReference>
<evidence type="ECO:0000313" key="4">
    <source>
        <dbReference type="EMBL" id="KAK0667676.1"/>
    </source>
</evidence>
<name>A0AA40D950_9PEZI</name>
<dbReference type="InterPro" id="IPR050271">
    <property type="entry name" value="UDP-glycosyltransferase"/>
</dbReference>
<keyword evidence="1" id="KW-0328">Glycosyltransferase</keyword>
<reference evidence="4" key="1">
    <citation type="submission" date="2023-06" db="EMBL/GenBank/DDBJ databases">
        <title>Genome-scale phylogeny and comparative genomics of the fungal order Sordariales.</title>
        <authorList>
            <consortium name="Lawrence Berkeley National Laboratory"/>
            <person name="Hensen N."/>
            <person name="Bonometti L."/>
            <person name="Westerberg I."/>
            <person name="Brannstrom I.O."/>
            <person name="Guillou S."/>
            <person name="Cros-Aarteil S."/>
            <person name="Calhoun S."/>
            <person name="Haridas S."/>
            <person name="Kuo A."/>
            <person name="Mondo S."/>
            <person name="Pangilinan J."/>
            <person name="Riley R."/>
            <person name="Labutti K."/>
            <person name="Andreopoulos B."/>
            <person name="Lipzen A."/>
            <person name="Chen C."/>
            <person name="Yanf M."/>
            <person name="Daum C."/>
            <person name="Ng V."/>
            <person name="Clum A."/>
            <person name="Steindorff A."/>
            <person name="Ohm R."/>
            <person name="Martin F."/>
            <person name="Silar P."/>
            <person name="Natvig D."/>
            <person name="Lalanne C."/>
            <person name="Gautier V."/>
            <person name="Ament-Velasquez S.L."/>
            <person name="Kruys A."/>
            <person name="Hutchinson M.I."/>
            <person name="Powell A.J."/>
            <person name="Barry K."/>
            <person name="Miller A.N."/>
            <person name="Grigoriev I.V."/>
            <person name="Debuchy R."/>
            <person name="Gladieux P."/>
            <person name="Thoren M.H."/>
            <person name="Johannesson H."/>
        </authorList>
    </citation>
    <scope>NUCLEOTIDE SEQUENCE</scope>
    <source>
        <strain evidence="4">CBS 307.81</strain>
    </source>
</reference>
<feature type="domain" description="Erythromycin biosynthesis protein CIII-like C-terminal" evidence="3">
    <location>
        <begin position="331"/>
        <end position="456"/>
    </location>
</feature>
<organism evidence="4 5">
    <name type="scientific">Cercophora samala</name>
    <dbReference type="NCBI Taxonomy" id="330535"/>
    <lineage>
        <taxon>Eukaryota</taxon>
        <taxon>Fungi</taxon>
        <taxon>Dikarya</taxon>
        <taxon>Ascomycota</taxon>
        <taxon>Pezizomycotina</taxon>
        <taxon>Sordariomycetes</taxon>
        <taxon>Sordariomycetidae</taxon>
        <taxon>Sordariales</taxon>
        <taxon>Lasiosphaeriaceae</taxon>
        <taxon>Cercophora</taxon>
    </lineage>
</organism>
<dbReference type="InterPro" id="IPR010610">
    <property type="entry name" value="EryCIII-like_C"/>
</dbReference>
<accession>A0AA40D950</accession>
<evidence type="ECO:0000259" key="3">
    <source>
        <dbReference type="Pfam" id="PF06722"/>
    </source>
</evidence>
<dbReference type="PANTHER" id="PTHR48043:SF145">
    <property type="entry name" value="FI06409P-RELATED"/>
    <property type="match status" value="1"/>
</dbReference>
<dbReference type="PANTHER" id="PTHR48043">
    <property type="entry name" value="EG:EG0003.4 PROTEIN-RELATED"/>
    <property type="match status" value="1"/>
</dbReference>
<evidence type="ECO:0000256" key="1">
    <source>
        <dbReference type="ARBA" id="ARBA00022676"/>
    </source>
</evidence>
<dbReference type="Pfam" id="PF06722">
    <property type="entry name" value="EryCIII-like_C"/>
    <property type="match status" value="1"/>
</dbReference>
<dbReference type="CDD" id="cd03784">
    <property type="entry name" value="GT1_Gtf-like"/>
    <property type="match status" value="1"/>
</dbReference>
<dbReference type="InterPro" id="IPR002213">
    <property type="entry name" value="UDP_glucos_trans"/>
</dbReference>
<dbReference type="GO" id="GO:0016758">
    <property type="term" value="F:hexosyltransferase activity"/>
    <property type="evidence" value="ECO:0007669"/>
    <property type="project" value="UniProtKB-ARBA"/>
</dbReference>
<evidence type="ECO:0000313" key="5">
    <source>
        <dbReference type="Proteomes" id="UP001174997"/>
    </source>
</evidence>
<keyword evidence="5" id="KW-1185">Reference proteome</keyword>
<dbReference type="AlphaFoldDB" id="A0AA40D950"/>
<dbReference type="GO" id="GO:0008194">
    <property type="term" value="F:UDP-glycosyltransferase activity"/>
    <property type="evidence" value="ECO:0007669"/>
    <property type="project" value="InterPro"/>
</dbReference>
<dbReference type="EMBL" id="JAULSY010000068">
    <property type="protein sequence ID" value="KAK0667676.1"/>
    <property type="molecule type" value="Genomic_DNA"/>
</dbReference>
<proteinExistence type="predicted"/>
<dbReference type="SUPFAM" id="SSF53756">
    <property type="entry name" value="UDP-Glycosyltransferase/glycogen phosphorylase"/>
    <property type="match status" value="1"/>
</dbReference>
<sequence>MGDARELTSPNGIHSLDSAEKPVLLFMTFNASGHTVGAAQIAKHLHFNRGYKDIYFIAGPPFQSTIESTGAKYIKNPFEYTTPKVQEGSPESAAFFETMKAVFGDAIVPSYHVLKKTLEDLRVAHPEPRQILFFHEAMSQGCLPYQYGHPLPKGYTSFPKTLNWHTSIYVSSDPKLPPFGLGLPYDPTPENLALWKTMHEGGKAMWKPLIEYYDQKLQEVGCTKKFTDLPLDVAMAVGDITVMATTPSLEYPGATSNPQKFRLVGGLPVRALDKNLVYPPWWEDLASNSALAASDPARKKVVFVTQGTVHRAYDELIIPVIRAMADRDDVLVVATLGERGEPNPLAEEDTPENVRMVDYFPYEAVLPHSDVFVSNAGYGGFMHGVMNRVPMVLAGLVADKADVCRRAERAGVAVNLATSNPSVEEVKKGIQTVLTDGKYKQRVKEVQEENLKADSLGQIEGIIEELLRAD</sequence>
<keyword evidence="2" id="KW-0808">Transferase</keyword>
<comment type="caution">
    <text evidence="4">The sequence shown here is derived from an EMBL/GenBank/DDBJ whole genome shotgun (WGS) entry which is preliminary data.</text>
</comment>
<evidence type="ECO:0000256" key="2">
    <source>
        <dbReference type="ARBA" id="ARBA00022679"/>
    </source>
</evidence>
<gene>
    <name evidence="4" type="ORF">QBC41DRAFT_323489</name>
</gene>
<protein>
    <submittedName>
        <fullName evidence="4">Family 1 putative glycosyltransferase</fullName>
    </submittedName>
</protein>